<evidence type="ECO:0000313" key="1">
    <source>
        <dbReference type="EMBL" id="GAL60934.1"/>
    </source>
</evidence>
<name>A0A090VC25_9FLAO</name>
<dbReference type="Proteomes" id="UP000029644">
    <property type="component" value="Unassembled WGS sequence"/>
</dbReference>
<evidence type="ECO:0000313" key="2">
    <source>
        <dbReference type="Proteomes" id="UP000029644"/>
    </source>
</evidence>
<proteinExistence type="predicted"/>
<organism evidence="1 2">
    <name type="scientific">Algibacter lectus</name>
    <dbReference type="NCBI Taxonomy" id="221126"/>
    <lineage>
        <taxon>Bacteria</taxon>
        <taxon>Pseudomonadati</taxon>
        <taxon>Bacteroidota</taxon>
        <taxon>Flavobacteriia</taxon>
        <taxon>Flavobacteriales</taxon>
        <taxon>Flavobacteriaceae</taxon>
        <taxon>Algibacter</taxon>
    </lineage>
</organism>
<gene>
    <name evidence="1" type="ORF">JCM19300_3872</name>
</gene>
<accession>A0A090VC25</accession>
<dbReference type="EMBL" id="BBNQ01000001">
    <property type="protein sequence ID" value="GAL60934.1"/>
    <property type="molecule type" value="Genomic_DNA"/>
</dbReference>
<protein>
    <submittedName>
        <fullName evidence="1">Uncharacterized protein</fullName>
    </submittedName>
</protein>
<sequence>MLMLFYSSSSADAFGAGAAFAFGVSSFADAAASLSALRSANPSDIAEVT</sequence>
<reference evidence="1 2" key="1">
    <citation type="journal article" date="2014" name="Genome Announc.">
        <title>Draft Genome Sequences of Marine Flavobacterium Algibacter lectus Strains SS8 and NR4.</title>
        <authorList>
            <person name="Takatani N."/>
            <person name="Nakanishi M."/>
            <person name="Meirelles P."/>
            <person name="Mino S."/>
            <person name="Suda W."/>
            <person name="Oshima K."/>
            <person name="Hattori M."/>
            <person name="Ohkuma M."/>
            <person name="Hosokawa M."/>
            <person name="Miyashita K."/>
            <person name="Thompson F.L."/>
            <person name="Niwa A."/>
            <person name="Sawabe T."/>
            <person name="Sawabe T."/>
        </authorList>
    </citation>
    <scope>NUCLEOTIDE SEQUENCE [LARGE SCALE GENOMIC DNA]</scope>
    <source>
        <strain evidence="1 2">JCM 19300</strain>
    </source>
</reference>
<comment type="caution">
    <text evidence="1">The sequence shown here is derived from an EMBL/GenBank/DDBJ whole genome shotgun (WGS) entry which is preliminary data.</text>
</comment>
<dbReference type="AlphaFoldDB" id="A0A090VC25"/>